<protein>
    <submittedName>
        <fullName evidence="3">Uncharacterized protein</fullName>
    </submittedName>
</protein>
<keyword evidence="2" id="KW-0472">Membrane</keyword>
<proteinExistence type="predicted"/>
<dbReference type="Proteomes" id="UP000235081">
    <property type="component" value="Unassembled WGS sequence"/>
</dbReference>
<gene>
    <name evidence="3" type="ORF">CEN46_01150</name>
</gene>
<feature type="region of interest" description="Disordered" evidence="1">
    <location>
        <begin position="1"/>
        <end position="32"/>
    </location>
</feature>
<dbReference type="EMBL" id="NMQE01000028">
    <property type="protein sequence ID" value="PMB27574.1"/>
    <property type="molecule type" value="Genomic_DNA"/>
</dbReference>
<name>A0A2N6LP99_9CYAN</name>
<comment type="caution">
    <text evidence="3">The sequence shown here is derived from an EMBL/GenBank/DDBJ whole genome shotgun (WGS) entry which is preliminary data.</text>
</comment>
<evidence type="ECO:0000313" key="4">
    <source>
        <dbReference type="Proteomes" id="UP000235081"/>
    </source>
</evidence>
<reference evidence="3 4" key="1">
    <citation type="submission" date="2017-07" db="EMBL/GenBank/DDBJ databases">
        <title>Genomes of Fischerella (Mastigocladus) sp. strains.</title>
        <authorList>
            <person name="Miller S.R."/>
        </authorList>
    </citation>
    <scope>NUCLEOTIDE SEQUENCE [LARGE SCALE GENOMIC DNA]</scope>
    <source>
        <strain evidence="3 4">CCMEE 5318</strain>
    </source>
</reference>
<keyword evidence="2" id="KW-0812">Transmembrane</keyword>
<dbReference type="RefSeq" id="WP_102180101.1">
    <property type="nucleotide sequence ID" value="NZ_NMQE01000028.1"/>
</dbReference>
<evidence type="ECO:0000313" key="3">
    <source>
        <dbReference type="EMBL" id="PMB27574.1"/>
    </source>
</evidence>
<dbReference type="AlphaFoldDB" id="A0A2N6LP99"/>
<feature type="transmembrane region" description="Helical" evidence="2">
    <location>
        <begin position="50"/>
        <end position="72"/>
    </location>
</feature>
<evidence type="ECO:0000256" key="1">
    <source>
        <dbReference type="SAM" id="MobiDB-lite"/>
    </source>
</evidence>
<evidence type="ECO:0000256" key="2">
    <source>
        <dbReference type="SAM" id="Phobius"/>
    </source>
</evidence>
<organism evidence="3 4">
    <name type="scientific">Fischerella thermalis CCMEE 5318</name>
    <dbReference type="NCBI Taxonomy" id="2019666"/>
    <lineage>
        <taxon>Bacteria</taxon>
        <taxon>Bacillati</taxon>
        <taxon>Cyanobacteriota</taxon>
        <taxon>Cyanophyceae</taxon>
        <taxon>Nostocales</taxon>
        <taxon>Hapalosiphonaceae</taxon>
        <taxon>Fischerella</taxon>
    </lineage>
</organism>
<sequence length="278" mass="30746">MLKGRKGVQVSEKEKSMADNFHNNNPESTKQKQLRFLNRSERKDFNVDTLALFAVGTFGLHILTFFILILLYGSYSTLSKKEPPSLVQLQDGKSIKAIPLGSKERTNQVVMRFVNDTIILMMNGSGSLGATTAEEAPRSKIDPGIDIDVGRKVTTNAWQAANALSEDFRKEFLKLLADMTPPGVFKGTAQMVLIPLSIQPPEKIGSGKWKVKMVANLTIYSQGDNLGEVIPFNKEIFVQAVEAPDPPVEMTGLTAVIYGIRSSGLEIYAIRELREENL</sequence>
<keyword evidence="2" id="KW-1133">Transmembrane helix</keyword>
<accession>A0A2N6LP99</accession>